<dbReference type="Pfam" id="PF19917">
    <property type="entry name" value="bpX1"/>
    <property type="match status" value="1"/>
</dbReference>
<organism evidence="3 4">
    <name type="scientific">Mucilaginibacter gracilis</name>
    <dbReference type="NCBI Taxonomy" id="423350"/>
    <lineage>
        <taxon>Bacteria</taxon>
        <taxon>Pseudomonadati</taxon>
        <taxon>Bacteroidota</taxon>
        <taxon>Sphingobacteriia</taxon>
        <taxon>Sphingobacteriales</taxon>
        <taxon>Sphingobacteriaceae</taxon>
        <taxon>Mucilaginibacter</taxon>
    </lineage>
</organism>
<feature type="domain" description="MoxR-vWA-beta-propeller ternary system" evidence="1">
    <location>
        <begin position="34"/>
        <end position="196"/>
    </location>
</feature>
<dbReference type="RefSeq" id="WP_121199476.1">
    <property type="nucleotide sequence ID" value="NZ_RBKU01000001.1"/>
</dbReference>
<dbReference type="Proteomes" id="UP000268007">
    <property type="component" value="Unassembled WGS sequence"/>
</dbReference>
<keyword evidence="4" id="KW-1185">Reference proteome</keyword>
<reference evidence="3 4" key="1">
    <citation type="submission" date="2018-10" db="EMBL/GenBank/DDBJ databases">
        <title>Genomic Encyclopedia of Archaeal and Bacterial Type Strains, Phase II (KMG-II): from individual species to whole genera.</title>
        <authorList>
            <person name="Goeker M."/>
        </authorList>
    </citation>
    <scope>NUCLEOTIDE SEQUENCE [LARGE SCALE GENOMIC DNA]</scope>
    <source>
        <strain evidence="3 4">DSM 18602</strain>
    </source>
</reference>
<name>A0A495J4Z6_9SPHI</name>
<dbReference type="OrthoDB" id="780958at2"/>
<accession>A0A495J4Z6</accession>
<dbReference type="AlphaFoldDB" id="A0A495J4Z6"/>
<dbReference type="InterPro" id="IPR045553">
    <property type="entry name" value="bpX1"/>
</dbReference>
<evidence type="ECO:0000259" key="1">
    <source>
        <dbReference type="Pfam" id="PF19915"/>
    </source>
</evidence>
<evidence type="ECO:0000313" key="3">
    <source>
        <dbReference type="EMBL" id="RKR84050.1"/>
    </source>
</evidence>
<dbReference type="InterPro" id="IPR045554">
    <property type="entry name" value="bpX0"/>
</dbReference>
<dbReference type="EMBL" id="RBKU01000001">
    <property type="protein sequence ID" value="RKR84050.1"/>
    <property type="molecule type" value="Genomic_DNA"/>
</dbReference>
<comment type="caution">
    <text evidence="3">The sequence shown here is derived from an EMBL/GenBank/DDBJ whole genome shotgun (WGS) entry which is preliminary data.</text>
</comment>
<dbReference type="Pfam" id="PF19915">
    <property type="entry name" value="bpX0"/>
    <property type="match status" value="1"/>
</dbReference>
<feature type="domain" description="MoxR-vWA-beta-propeller ternary system" evidence="2">
    <location>
        <begin position="706"/>
        <end position="787"/>
    </location>
</feature>
<gene>
    <name evidence="3" type="ORF">BDD43_4271</name>
</gene>
<evidence type="ECO:0000313" key="4">
    <source>
        <dbReference type="Proteomes" id="UP000268007"/>
    </source>
</evidence>
<proteinExistence type="predicted"/>
<protein>
    <submittedName>
        <fullName evidence="3">Uncharacterized protein</fullName>
    </submittedName>
</protein>
<sequence length="788" mass="88522">MINQETKTISYFRATAGYFWKWADNGSVVEFANGRTICYQEDLNFILEALELSRDIHLGTVLLVLCACKDNYETLFEPEVHLRPLGYRPGYLEAEHLLAKQLVQQALDLMKLVNALPFSYRSGISRVALCQAVLAGKENSDVRPLKSLLQTFRSGALDDAIFNKNFDFGFTVLQSDLMPLASALDELKNTAALEMKLRTGMAEIPAPVDIPLPAPVPDELMAQLESDIKTVGLARLAKRITAALNIPMHLAGSSDQSIGGVSDISNRGHFDKLLLSELAQDDLLLTARLANNEALFLQREELPNNVHQEWHVLLDTTLKMWGTPRVFALASALAFSENRKQDRMKAWALGGKGYGPMDLTSKEGIISTLEKLDPALGCGPQLKKLMAEQAAPQGKYILITGGQYRLDAEFQQAFATIRDQLDYLVEVGRDGQITMFETRGKKHKIVNRALIDLEETLWNRRSTILQKRNMAGLPAMLQQTEFPLLFPASKIKFKHDSIFKCGTGQTIIITQDRRVLYWTIKDEGGRELIEQIEPGDSFWGESPRYVYLLIRNLQEAYVKIYQVDMANISIMVHNIEKIKAQEVRFAKGLFYITRENDVILVDPQSGHTKPADLGRKDVKTLQVTAHFQVLNQIKKLVNNGYSVINSAKNIYVHTAGKIFIDQRELNLAANDRHLSWKENSLAAVQWVKPLKQENIELAHLPYLKFTKFSWADGSEAVLDSRGLLHLKSADANIAECSVILVVDQPTACWSADGKITGSPYFTGNRQAGVMLAGDFYRDYIDSFIKRLK</sequence>
<evidence type="ECO:0000259" key="2">
    <source>
        <dbReference type="Pfam" id="PF19917"/>
    </source>
</evidence>